<accession>A0ABS6XY37</accession>
<name>A0ABS6XY37_9FLAO</name>
<dbReference type="EMBL" id="JAHWYN010000012">
    <property type="protein sequence ID" value="MBW4361601.1"/>
    <property type="molecule type" value="Genomic_DNA"/>
</dbReference>
<gene>
    <name evidence="1" type="ORF">KZH69_14000</name>
</gene>
<reference evidence="1 2" key="1">
    <citation type="submission" date="2021-07" db="EMBL/GenBank/DDBJ databases">
        <title>Flavobacterium sp. nov. isolated from sediment on the Taihu Lake.</title>
        <authorList>
            <person name="Qu J.-H."/>
        </authorList>
    </citation>
    <scope>NUCLEOTIDE SEQUENCE [LARGE SCALE GENOMIC DNA]</scope>
    <source>
        <strain evidence="1 2">NAS39</strain>
    </source>
</reference>
<comment type="caution">
    <text evidence="1">The sequence shown here is derived from an EMBL/GenBank/DDBJ whole genome shotgun (WGS) entry which is preliminary data.</text>
</comment>
<keyword evidence="2" id="KW-1185">Reference proteome</keyword>
<evidence type="ECO:0000313" key="1">
    <source>
        <dbReference type="EMBL" id="MBW4361601.1"/>
    </source>
</evidence>
<sequence length="65" mass="7117">MQTKLTIRFLFSFGKCKASSGLMTNEFLVSLSAAGVSDLNPVEAIMGQNIPTHNQEEILLFAKDI</sequence>
<organism evidence="1 2">
    <name type="scientific">Flavobacterium taihuense</name>
    <dbReference type="NCBI Taxonomy" id="2857508"/>
    <lineage>
        <taxon>Bacteria</taxon>
        <taxon>Pseudomonadati</taxon>
        <taxon>Bacteroidota</taxon>
        <taxon>Flavobacteriia</taxon>
        <taxon>Flavobacteriales</taxon>
        <taxon>Flavobacteriaceae</taxon>
        <taxon>Flavobacterium</taxon>
    </lineage>
</organism>
<evidence type="ECO:0000313" key="2">
    <source>
        <dbReference type="Proteomes" id="UP000812031"/>
    </source>
</evidence>
<proteinExistence type="predicted"/>
<dbReference type="Proteomes" id="UP000812031">
    <property type="component" value="Unassembled WGS sequence"/>
</dbReference>
<protein>
    <submittedName>
        <fullName evidence="1">Uncharacterized protein</fullName>
    </submittedName>
</protein>
<dbReference type="RefSeq" id="WP_219318098.1">
    <property type="nucleotide sequence ID" value="NZ_JAHWYN010000012.1"/>
</dbReference>